<dbReference type="Proteomes" id="UP000054266">
    <property type="component" value="Unassembled WGS sequence"/>
</dbReference>
<protein>
    <submittedName>
        <fullName evidence="2">Haloacid dehalogenase, type II</fullName>
    </submittedName>
</protein>
<dbReference type="PANTHER" id="PTHR43316:SF9">
    <property type="entry name" value="ACID DEHALOGENASE, PUTATIVE (AFU_ORTHOLOGUE AFUA_6G14460)-RELATED"/>
    <property type="match status" value="1"/>
</dbReference>
<evidence type="ECO:0000313" key="3">
    <source>
        <dbReference type="Proteomes" id="UP000054266"/>
    </source>
</evidence>
<dbReference type="SUPFAM" id="SSF56784">
    <property type="entry name" value="HAD-like"/>
    <property type="match status" value="1"/>
</dbReference>
<dbReference type="InterPro" id="IPR036412">
    <property type="entry name" value="HAD-like_sf"/>
</dbReference>
<dbReference type="PANTHER" id="PTHR43316">
    <property type="entry name" value="HYDROLASE, HALOACID DELAHOGENASE-RELATED"/>
    <property type="match status" value="1"/>
</dbReference>
<dbReference type="InterPro" id="IPR006439">
    <property type="entry name" value="HAD-SF_hydro_IA"/>
</dbReference>
<dbReference type="Gene3D" id="3.40.50.1000">
    <property type="entry name" value="HAD superfamily/HAD-like"/>
    <property type="match status" value="1"/>
</dbReference>
<keyword evidence="3" id="KW-1185">Reference proteome</keyword>
<sequence length="248" mass="27922">MAKLGDFQLLSFDVYGTLIDWEAGILSGLKPLIEQQGGTARLSRSQALDIYHELEREQQSATPGMPYSQLLTTIYPQFAARLGLLKPSTQDSETFGRSVGQWPAFPDTVDALRRLQRYYKLVILSNVDRESFQASNDGPLGGVVFDKIITAEDIGSYKPDLRNFEYLLRSVQEDFGVEKNQVLQTAQSQFHDHHPAKKMGIKSVWIERHGTMGNRQEEIYDWKFATLGLMADAVEMELGTVQTGNAED</sequence>
<dbReference type="Gene3D" id="1.10.150.750">
    <property type="match status" value="1"/>
</dbReference>
<accession>A0A0D2DVK5</accession>
<keyword evidence="1" id="KW-0378">Hydrolase</keyword>
<reference evidence="2 3" key="1">
    <citation type="submission" date="2015-01" db="EMBL/GenBank/DDBJ databases">
        <title>The Genome Sequence of Capronia semiimmersa CBS27337.</title>
        <authorList>
            <consortium name="The Broad Institute Genomics Platform"/>
            <person name="Cuomo C."/>
            <person name="de Hoog S."/>
            <person name="Gorbushina A."/>
            <person name="Stielow B."/>
            <person name="Teixiera M."/>
            <person name="Abouelleil A."/>
            <person name="Chapman S.B."/>
            <person name="Priest M."/>
            <person name="Young S.K."/>
            <person name="Wortman J."/>
            <person name="Nusbaum C."/>
            <person name="Birren B."/>
        </authorList>
    </citation>
    <scope>NUCLEOTIDE SEQUENCE [LARGE SCALE GENOMIC DNA]</scope>
    <source>
        <strain evidence="2 3">CBS 27337</strain>
    </source>
</reference>
<dbReference type="EMBL" id="KN846960">
    <property type="protein sequence ID" value="KIW66177.1"/>
    <property type="molecule type" value="Genomic_DNA"/>
</dbReference>
<dbReference type="InterPro" id="IPR023214">
    <property type="entry name" value="HAD_sf"/>
</dbReference>
<gene>
    <name evidence="2" type="ORF">PV04_08378</name>
</gene>
<proteinExistence type="predicted"/>
<dbReference type="InterPro" id="IPR051540">
    <property type="entry name" value="S-2-haloacid_dehalogenase"/>
</dbReference>
<dbReference type="SFLD" id="SFLDG01129">
    <property type="entry name" value="C1.5:_HAD__Beta-PGM__Phosphata"/>
    <property type="match status" value="1"/>
</dbReference>
<organism evidence="2 3">
    <name type="scientific">Phialophora macrospora</name>
    <dbReference type="NCBI Taxonomy" id="1851006"/>
    <lineage>
        <taxon>Eukaryota</taxon>
        <taxon>Fungi</taxon>
        <taxon>Dikarya</taxon>
        <taxon>Ascomycota</taxon>
        <taxon>Pezizomycotina</taxon>
        <taxon>Eurotiomycetes</taxon>
        <taxon>Chaetothyriomycetidae</taxon>
        <taxon>Chaetothyriales</taxon>
        <taxon>Herpotrichiellaceae</taxon>
        <taxon>Phialophora</taxon>
    </lineage>
</organism>
<dbReference type="Pfam" id="PF00702">
    <property type="entry name" value="Hydrolase"/>
    <property type="match status" value="1"/>
</dbReference>
<dbReference type="AlphaFoldDB" id="A0A0D2DVK5"/>
<name>A0A0D2DVK5_9EURO</name>
<dbReference type="HOGENOM" id="CLU_045011_3_2_1"/>
<dbReference type="NCBIfam" id="TIGR01493">
    <property type="entry name" value="HAD-SF-IA-v2"/>
    <property type="match status" value="1"/>
</dbReference>
<dbReference type="SFLD" id="SFLDS00003">
    <property type="entry name" value="Haloacid_Dehalogenase"/>
    <property type="match status" value="1"/>
</dbReference>
<evidence type="ECO:0000313" key="2">
    <source>
        <dbReference type="EMBL" id="KIW66177.1"/>
    </source>
</evidence>
<dbReference type="GO" id="GO:0016791">
    <property type="term" value="F:phosphatase activity"/>
    <property type="evidence" value="ECO:0007669"/>
    <property type="project" value="UniProtKB-ARBA"/>
</dbReference>
<evidence type="ECO:0000256" key="1">
    <source>
        <dbReference type="ARBA" id="ARBA00022801"/>
    </source>
</evidence>